<feature type="chain" id="PRO_5047278502" evidence="1">
    <location>
        <begin position="19"/>
        <end position="75"/>
    </location>
</feature>
<sequence length="75" mass="8463">MRVRAGAWSLRMVQLTLAVAHGLKDTVAEGHQAMAQLRAVWDLQMTSDLKVSDRVQPLYKLLWSDNSQRLRGSIS</sequence>
<comment type="caution">
    <text evidence="2">The sequence shown here is derived from an EMBL/GenBank/DDBJ whole genome shotgun (WGS) entry which is preliminary data.</text>
</comment>
<evidence type="ECO:0000313" key="3">
    <source>
        <dbReference type="Proteomes" id="UP001642464"/>
    </source>
</evidence>
<evidence type="ECO:0000256" key="1">
    <source>
        <dbReference type="SAM" id="SignalP"/>
    </source>
</evidence>
<reference evidence="2 3" key="1">
    <citation type="submission" date="2024-02" db="EMBL/GenBank/DDBJ databases">
        <authorList>
            <person name="Chen Y."/>
            <person name="Shah S."/>
            <person name="Dougan E. K."/>
            <person name="Thang M."/>
            <person name="Chan C."/>
        </authorList>
    </citation>
    <scope>NUCLEOTIDE SEQUENCE [LARGE SCALE GENOMIC DNA]</scope>
</reference>
<dbReference type="EMBL" id="CAXAMM010039871">
    <property type="protein sequence ID" value="CAK9089618.1"/>
    <property type="molecule type" value="Genomic_DNA"/>
</dbReference>
<evidence type="ECO:0000313" key="2">
    <source>
        <dbReference type="EMBL" id="CAK9089618.1"/>
    </source>
</evidence>
<accession>A0ABP0QPU7</accession>
<feature type="signal peptide" evidence="1">
    <location>
        <begin position="1"/>
        <end position="18"/>
    </location>
</feature>
<organism evidence="2 3">
    <name type="scientific">Durusdinium trenchii</name>
    <dbReference type="NCBI Taxonomy" id="1381693"/>
    <lineage>
        <taxon>Eukaryota</taxon>
        <taxon>Sar</taxon>
        <taxon>Alveolata</taxon>
        <taxon>Dinophyceae</taxon>
        <taxon>Suessiales</taxon>
        <taxon>Symbiodiniaceae</taxon>
        <taxon>Durusdinium</taxon>
    </lineage>
</organism>
<protein>
    <submittedName>
        <fullName evidence="2">Uncharacterized protein</fullName>
    </submittedName>
</protein>
<name>A0ABP0QPU7_9DINO</name>
<dbReference type="Proteomes" id="UP001642464">
    <property type="component" value="Unassembled WGS sequence"/>
</dbReference>
<keyword evidence="3" id="KW-1185">Reference proteome</keyword>
<proteinExistence type="predicted"/>
<gene>
    <name evidence="2" type="ORF">SCF082_LOCUS42285</name>
</gene>
<feature type="non-terminal residue" evidence="2">
    <location>
        <position position="75"/>
    </location>
</feature>
<keyword evidence="1" id="KW-0732">Signal</keyword>